<organism evidence="2 3">
    <name type="scientific">Methanothrix harundinacea</name>
    <dbReference type="NCBI Taxonomy" id="301375"/>
    <lineage>
        <taxon>Archaea</taxon>
        <taxon>Methanobacteriati</taxon>
        <taxon>Methanobacteriota</taxon>
        <taxon>Stenosarchaea group</taxon>
        <taxon>Methanomicrobia</taxon>
        <taxon>Methanotrichales</taxon>
        <taxon>Methanotrichaceae</taxon>
        <taxon>Methanothrix</taxon>
    </lineage>
</organism>
<sequence length="84" mass="9704">MGRTFKSVRMGSQEVAKRWLKASRALNKDDQVYRQKLAEMVKMHSSEAFYALDDPLEAAVFSVLIELLKETDRKAVEKRDDVDL</sequence>
<dbReference type="PATRIC" id="fig|301375.7.peg.647"/>
<gene>
    <name evidence="2" type="ORF">XD72_2187</name>
</gene>
<evidence type="ECO:0000313" key="3">
    <source>
        <dbReference type="Proteomes" id="UP000057043"/>
    </source>
</evidence>
<name>A0A101FS44_9EURY</name>
<evidence type="ECO:0000259" key="1">
    <source>
        <dbReference type="Pfam" id="PF26485"/>
    </source>
</evidence>
<proteinExistence type="predicted"/>
<dbReference type="AlphaFoldDB" id="A0A101FS44"/>
<feature type="domain" description="DUF8156" evidence="1">
    <location>
        <begin position="1"/>
        <end position="74"/>
    </location>
</feature>
<dbReference type="Proteomes" id="UP000057043">
    <property type="component" value="Unassembled WGS sequence"/>
</dbReference>
<reference evidence="2 3" key="1">
    <citation type="journal article" date="2015" name="MBio">
        <title>Genome-Resolved Metagenomic Analysis Reveals Roles for Candidate Phyla and Other Microbial Community Members in Biogeochemical Transformations in Oil Reservoirs.</title>
        <authorList>
            <person name="Hu P."/>
            <person name="Tom L."/>
            <person name="Singh A."/>
            <person name="Thomas B.C."/>
            <person name="Baker B.J."/>
            <person name="Piceno Y.M."/>
            <person name="Andersen G.L."/>
            <person name="Banfield J.F."/>
        </authorList>
    </citation>
    <scope>NUCLEOTIDE SEQUENCE [LARGE SCALE GENOMIC DNA]</scope>
    <source>
        <strain evidence="2">57_489</strain>
    </source>
</reference>
<comment type="caution">
    <text evidence="2">The sequence shown here is derived from an EMBL/GenBank/DDBJ whole genome shotgun (WGS) entry which is preliminary data.</text>
</comment>
<dbReference type="EMBL" id="LGFT01000074">
    <property type="protein sequence ID" value="KUK43425.1"/>
    <property type="molecule type" value="Genomic_DNA"/>
</dbReference>
<evidence type="ECO:0000313" key="2">
    <source>
        <dbReference type="EMBL" id="KUK43425.1"/>
    </source>
</evidence>
<accession>A0A101FS44</accession>
<dbReference type="InterPro" id="IPR058469">
    <property type="entry name" value="DUF8156"/>
</dbReference>
<dbReference type="Pfam" id="PF26485">
    <property type="entry name" value="DUF8156"/>
    <property type="match status" value="1"/>
</dbReference>
<protein>
    <recommendedName>
        <fullName evidence="1">DUF8156 domain-containing protein</fullName>
    </recommendedName>
</protein>